<keyword evidence="2" id="KW-0472">Membrane</keyword>
<dbReference type="Gene3D" id="1.25.40.10">
    <property type="entry name" value="Tetratricopeptide repeat domain"/>
    <property type="match status" value="1"/>
</dbReference>
<dbReference type="AlphaFoldDB" id="A0A835PK77"/>
<dbReference type="InterPro" id="IPR011990">
    <property type="entry name" value="TPR-like_helical_dom_sf"/>
</dbReference>
<feature type="transmembrane region" description="Helical" evidence="2">
    <location>
        <begin position="140"/>
        <end position="160"/>
    </location>
</feature>
<accession>A0A835PK77</accession>
<proteinExistence type="predicted"/>
<reference evidence="3 4" key="1">
    <citation type="journal article" date="2020" name="Nat. Food">
        <title>A phased Vanilla planifolia genome enables genetic improvement of flavour and production.</title>
        <authorList>
            <person name="Hasing T."/>
            <person name="Tang H."/>
            <person name="Brym M."/>
            <person name="Khazi F."/>
            <person name="Huang T."/>
            <person name="Chambers A.H."/>
        </authorList>
    </citation>
    <scope>NUCLEOTIDE SEQUENCE [LARGE SCALE GENOMIC DNA]</scope>
    <source>
        <tissue evidence="3">Leaf</tissue>
    </source>
</reference>
<keyword evidence="2" id="KW-0812">Transmembrane</keyword>
<gene>
    <name evidence="3" type="ORF">HPP92_025040</name>
</gene>
<evidence type="ECO:0000313" key="4">
    <source>
        <dbReference type="Proteomes" id="UP000639772"/>
    </source>
</evidence>
<protein>
    <submittedName>
        <fullName evidence="3">Uncharacterized protein</fullName>
    </submittedName>
</protein>
<organism evidence="3 4">
    <name type="scientific">Vanilla planifolia</name>
    <name type="common">Vanilla</name>
    <dbReference type="NCBI Taxonomy" id="51239"/>
    <lineage>
        <taxon>Eukaryota</taxon>
        <taxon>Viridiplantae</taxon>
        <taxon>Streptophyta</taxon>
        <taxon>Embryophyta</taxon>
        <taxon>Tracheophyta</taxon>
        <taxon>Spermatophyta</taxon>
        <taxon>Magnoliopsida</taxon>
        <taxon>Liliopsida</taxon>
        <taxon>Asparagales</taxon>
        <taxon>Orchidaceae</taxon>
        <taxon>Vanilloideae</taxon>
        <taxon>Vanilleae</taxon>
        <taxon>Vanilla</taxon>
    </lineage>
</organism>
<feature type="region of interest" description="Disordered" evidence="1">
    <location>
        <begin position="42"/>
        <end position="61"/>
    </location>
</feature>
<feature type="compositionally biased region" description="Basic and acidic residues" evidence="1">
    <location>
        <begin position="43"/>
        <end position="55"/>
    </location>
</feature>
<keyword evidence="2" id="KW-1133">Transmembrane helix</keyword>
<comment type="caution">
    <text evidence="3">The sequence shown here is derived from an EMBL/GenBank/DDBJ whole genome shotgun (WGS) entry which is preliminary data.</text>
</comment>
<sequence>MDCRLPTAVFLPASCLRVGIIGESFVKRSFLFTAKARGFGTEPPKKEKGYKKDPEDNTSNTSKLSKVAFGVLGERTKKAPELTSISDRKSNDPVLDSQFLEKVESVRRSAILQKKAEEDRIYQPIDYDTPIESEQKTIGLGLKVGVGVAVLVFGLVFALGDFLPSENGLPSDGDAVVKRKLSEKEKSSLEETFQQFEETLTNSPTDPSALEGAAVTLVNLGEYERASPLLEKLIKERPENSEAYRLLGEVKFEIKDYEGSASAYRTSLSNCKSLDFEVLRGLTNALLAAKKPDEAVQVLLSSRDRISAGENFGSADSSDKLNEANKNNPIQVELLLEKHMLIGAISVMQLLSIISSFLSIQMTSVVTWQRESY</sequence>
<dbReference type="EMBL" id="JADCNM010000014">
    <property type="protein sequence ID" value="KAG0453736.1"/>
    <property type="molecule type" value="Genomic_DNA"/>
</dbReference>
<evidence type="ECO:0000256" key="2">
    <source>
        <dbReference type="SAM" id="Phobius"/>
    </source>
</evidence>
<dbReference type="SUPFAM" id="SSF48452">
    <property type="entry name" value="TPR-like"/>
    <property type="match status" value="1"/>
</dbReference>
<dbReference type="Pfam" id="PF13432">
    <property type="entry name" value="TPR_16"/>
    <property type="match status" value="1"/>
</dbReference>
<dbReference type="Proteomes" id="UP000639772">
    <property type="component" value="Unassembled WGS sequence"/>
</dbReference>
<evidence type="ECO:0000256" key="1">
    <source>
        <dbReference type="SAM" id="MobiDB-lite"/>
    </source>
</evidence>
<evidence type="ECO:0000313" key="3">
    <source>
        <dbReference type="EMBL" id="KAG0453736.1"/>
    </source>
</evidence>
<dbReference type="OrthoDB" id="536368at2759"/>
<name>A0A835PK77_VANPL</name>